<organism evidence="1 2">
    <name type="scientific">Chelonoidis abingdonii</name>
    <name type="common">Abingdon island giant tortoise</name>
    <name type="synonym">Testudo abingdonii</name>
    <dbReference type="NCBI Taxonomy" id="106734"/>
    <lineage>
        <taxon>Eukaryota</taxon>
        <taxon>Metazoa</taxon>
        <taxon>Chordata</taxon>
        <taxon>Craniata</taxon>
        <taxon>Vertebrata</taxon>
        <taxon>Euteleostomi</taxon>
        <taxon>Archelosauria</taxon>
        <taxon>Testudinata</taxon>
        <taxon>Testudines</taxon>
        <taxon>Cryptodira</taxon>
        <taxon>Durocryptodira</taxon>
        <taxon>Testudinoidea</taxon>
        <taxon>Testudinidae</taxon>
        <taxon>Chelonoidis</taxon>
    </lineage>
</organism>
<dbReference type="Proteomes" id="UP000694404">
    <property type="component" value="Unplaced"/>
</dbReference>
<reference evidence="1" key="2">
    <citation type="submission" date="2025-09" db="UniProtKB">
        <authorList>
            <consortium name="Ensembl"/>
        </authorList>
    </citation>
    <scope>IDENTIFICATION</scope>
</reference>
<evidence type="ECO:0000313" key="1">
    <source>
        <dbReference type="Ensembl" id="ENSCABP00000011520.1"/>
    </source>
</evidence>
<keyword evidence="2" id="KW-1185">Reference proteome</keyword>
<dbReference type="InterPro" id="IPR039635">
    <property type="entry name" value="ERMARD"/>
</dbReference>
<dbReference type="AlphaFoldDB" id="A0A8C0GS71"/>
<evidence type="ECO:0000313" key="2">
    <source>
        <dbReference type="Proteomes" id="UP000694404"/>
    </source>
</evidence>
<sequence length="115" mass="12858">VFQMSLADPVTTCLSPAVHYMVCKLGFEIEDSHAVHSIVSENGDICWRTITELVHYRESGQCFIMKECTIEQRFCSPCAVDILLQEICFKLAVAAVHVSYRVKYSLLGASGSPRK</sequence>
<dbReference type="PANTHER" id="PTHR31701:SF2">
    <property type="entry name" value="ENDOPLASMIC RETICULUM MEMBRANE-ASSOCIATED RNA DEGRADATION PROTEIN"/>
    <property type="match status" value="1"/>
</dbReference>
<dbReference type="Ensembl" id="ENSCABT00000012614.1">
    <property type="protein sequence ID" value="ENSCABP00000011520.1"/>
    <property type="gene ID" value="ENSCABG00000008596.1"/>
</dbReference>
<accession>A0A8C0GS71</accession>
<proteinExistence type="predicted"/>
<name>A0A8C0GS71_CHEAB</name>
<reference evidence="1" key="1">
    <citation type="submission" date="2025-08" db="UniProtKB">
        <authorList>
            <consortium name="Ensembl"/>
        </authorList>
    </citation>
    <scope>IDENTIFICATION</scope>
</reference>
<dbReference type="PANTHER" id="PTHR31701">
    <property type="entry name" value="ENDOPLASMIC RETICULUM MEMBRANE-ASSOCIATED RNA DEGRADATION PROTEIN"/>
    <property type="match status" value="1"/>
</dbReference>
<protein>
    <submittedName>
        <fullName evidence="1">Uncharacterized protein</fullName>
    </submittedName>
</protein>